<dbReference type="Proteomes" id="UP001485459">
    <property type="component" value="Chromosome"/>
</dbReference>
<evidence type="ECO:0000313" key="3">
    <source>
        <dbReference type="Proteomes" id="UP001485459"/>
    </source>
</evidence>
<reference evidence="3" key="1">
    <citation type="submission" date="2024-03" db="EMBL/GenBank/DDBJ databases">
        <title>Chitinophaga horti sp. nov., isolated from garden soil.</title>
        <authorList>
            <person name="Lee D.S."/>
            <person name="Han D.M."/>
            <person name="Baek J.H."/>
            <person name="Choi D.G."/>
            <person name="Jeon J.H."/>
            <person name="Jeon C.O."/>
        </authorList>
    </citation>
    <scope>NUCLEOTIDE SEQUENCE [LARGE SCALE GENOMIC DNA]</scope>
    <source>
        <strain evidence="3">GPA1</strain>
    </source>
</reference>
<organism evidence="2 3">
    <name type="scientific">Chitinophaga pollutisoli</name>
    <dbReference type="NCBI Taxonomy" id="3133966"/>
    <lineage>
        <taxon>Bacteria</taxon>
        <taxon>Pseudomonadati</taxon>
        <taxon>Bacteroidota</taxon>
        <taxon>Chitinophagia</taxon>
        <taxon>Chitinophagales</taxon>
        <taxon>Chitinophagaceae</taxon>
        <taxon>Chitinophaga</taxon>
    </lineage>
</organism>
<feature type="domain" description="DinB-like" evidence="1">
    <location>
        <begin position="23"/>
        <end position="146"/>
    </location>
</feature>
<name>A0ABZ2YN97_9BACT</name>
<sequence length="156" mass="18519">MHHLPFSLELRLRTQYLSLGEMTGPVSDEILRQEVHPGKWSALDNIAHLAVFQPIFQRRLQRVADEETPLFEPYAWQEDETFAAYRNLTNRELLAQYRHDREAFIRYVDGLKESDFKRKGRHAVYGSLNVHQLIEMFVLHESHHLFTIFKLLNFGK</sequence>
<dbReference type="Pfam" id="PF12867">
    <property type="entry name" value="DinB_2"/>
    <property type="match status" value="1"/>
</dbReference>
<evidence type="ECO:0000313" key="2">
    <source>
        <dbReference type="EMBL" id="WZN40655.1"/>
    </source>
</evidence>
<gene>
    <name evidence="2" type="ORF">WJU16_22080</name>
</gene>
<accession>A0ABZ2YN97</accession>
<protein>
    <submittedName>
        <fullName evidence="2">DinB family protein</fullName>
    </submittedName>
</protein>
<keyword evidence="3" id="KW-1185">Reference proteome</keyword>
<dbReference type="SUPFAM" id="SSF109854">
    <property type="entry name" value="DinB/YfiT-like putative metalloenzymes"/>
    <property type="match status" value="1"/>
</dbReference>
<dbReference type="InterPro" id="IPR024775">
    <property type="entry name" value="DinB-like"/>
</dbReference>
<dbReference type="Gene3D" id="1.20.120.450">
    <property type="entry name" value="dinb family like domain"/>
    <property type="match status" value="1"/>
</dbReference>
<dbReference type="InterPro" id="IPR034660">
    <property type="entry name" value="DinB/YfiT-like"/>
</dbReference>
<proteinExistence type="predicted"/>
<dbReference type="EMBL" id="CP149822">
    <property type="protein sequence ID" value="WZN40655.1"/>
    <property type="molecule type" value="Genomic_DNA"/>
</dbReference>
<evidence type="ECO:0000259" key="1">
    <source>
        <dbReference type="Pfam" id="PF12867"/>
    </source>
</evidence>
<dbReference type="RefSeq" id="WP_341835569.1">
    <property type="nucleotide sequence ID" value="NZ_CP149822.1"/>
</dbReference>